<evidence type="ECO:0000256" key="2">
    <source>
        <dbReference type="SAM" id="Phobius"/>
    </source>
</evidence>
<gene>
    <name evidence="3" type="ORF">E6K77_03410</name>
</gene>
<reference evidence="3 4" key="1">
    <citation type="journal article" date="2019" name="Nat. Microbiol.">
        <title>Mediterranean grassland soil C-N compound turnover is dependent on rainfall and depth, and is mediated by genomically divergent microorganisms.</title>
        <authorList>
            <person name="Diamond S."/>
            <person name="Andeer P.F."/>
            <person name="Li Z."/>
            <person name="Crits-Christoph A."/>
            <person name="Burstein D."/>
            <person name="Anantharaman K."/>
            <person name="Lane K.R."/>
            <person name="Thomas B.C."/>
            <person name="Pan C."/>
            <person name="Northen T.R."/>
            <person name="Banfield J.F."/>
        </authorList>
    </citation>
    <scope>NUCLEOTIDE SEQUENCE [LARGE SCALE GENOMIC DNA]</scope>
    <source>
        <strain evidence="3">WS_7</strain>
    </source>
</reference>
<dbReference type="EMBL" id="VBOX01000028">
    <property type="protein sequence ID" value="TMQ64957.1"/>
    <property type="molecule type" value="Genomic_DNA"/>
</dbReference>
<feature type="region of interest" description="Disordered" evidence="1">
    <location>
        <begin position="42"/>
        <end position="68"/>
    </location>
</feature>
<dbReference type="SUPFAM" id="SSF51445">
    <property type="entry name" value="(Trans)glycosidases"/>
    <property type="match status" value="1"/>
</dbReference>
<comment type="caution">
    <text evidence="3">The sequence shown here is derived from an EMBL/GenBank/DDBJ whole genome shotgun (WGS) entry which is preliminary data.</text>
</comment>
<dbReference type="Gene3D" id="3.20.20.80">
    <property type="entry name" value="Glycosidases"/>
    <property type="match status" value="1"/>
</dbReference>
<evidence type="ECO:0008006" key="5">
    <source>
        <dbReference type="Google" id="ProtNLM"/>
    </source>
</evidence>
<evidence type="ECO:0000313" key="4">
    <source>
        <dbReference type="Proteomes" id="UP000317366"/>
    </source>
</evidence>
<dbReference type="Proteomes" id="UP000317366">
    <property type="component" value="Unassembled WGS sequence"/>
</dbReference>
<proteinExistence type="predicted"/>
<keyword evidence="2" id="KW-0812">Transmembrane</keyword>
<keyword evidence="2" id="KW-1133">Transmembrane helix</keyword>
<dbReference type="Pfam" id="PF22612">
    <property type="entry name" value="GH113"/>
    <property type="match status" value="1"/>
</dbReference>
<name>A0A538TMW1_UNCEI</name>
<dbReference type="AlphaFoldDB" id="A0A538TMW1"/>
<evidence type="ECO:0000256" key="1">
    <source>
        <dbReference type="SAM" id="MobiDB-lite"/>
    </source>
</evidence>
<accession>A0A538TMW1</accession>
<sequence length="387" mass="43502">MGDDSRQGADDSRRGRSLALLVVAILIVLSGVIAGAVIVPRLPPQEPTPSHSPLRRDTPGSQSASAPAREPIPFMRGICWEAAGRIEPSDLEPLTRIHANWISQTPFGWQRELDSPLIATSIGSGGYWGESDAGLEATTQWAHERGIRILLKPHVWSRAGWSGTIAMKSEEDWATWFRSYRQFILHYADLAERCRIEALAVGTELGGTVQREREWRSLIAEVRTHFHGPLVYCANWAADLHQVPFWDALDWIGVQAYYPLSHRRDPELTDLVRAWRQPLADLSRVSRRWGKPVVLTEIGYHSLDTAASRPWEWDLAGNLSLDTQARCYAALFRVLPEQPGIRGVFIWKWHPDYARAGGPADTEYSPQRKPAEGVLARGFAEIERDAR</sequence>
<organism evidence="3 4">
    <name type="scientific">Eiseniibacteriota bacterium</name>
    <dbReference type="NCBI Taxonomy" id="2212470"/>
    <lineage>
        <taxon>Bacteria</taxon>
        <taxon>Candidatus Eiseniibacteriota</taxon>
    </lineage>
</organism>
<keyword evidence="2" id="KW-0472">Membrane</keyword>
<dbReference type="InterPro" id="IPR017853">
    <property type="entry name" value="GH"/>
</dbReference>
<dbReference type="InterPro" id="IPR055151">
    <property type="entry name" value="GH113"/>
</dbReference>
<protein>
    <recommendedName>
        <fullName evidence="5">GTA TIM-barrel-like domain-containing protein</fullName>
    </recommendedName>
</protein>
<feature type="transmembrane region" description="Helical" evidence="2">
    <location>
        <begin position="18"/>
        <end position="39"/>
    </location>
</feature>
<dbReference type="CDD" id="cd19608">
    <property type="entry name" value="GH113_mannanase-like"/>
    <property type="match status" value="1"/>
</dbReference>
<evidence type="ECO:0000313" key="3">
    <source>
        <dbReference type="EMBL" id="TMQ64957.1"/>
    </source>
</evidence>